<evidence type="ECO:0000256" key="4">
    <source>
        <dbReference type="ARBA" id="ARBA00023157"/>
    </source>
</evidence>
<protein>
    <submittedName>
        <fullName evidence="8">Putative chitin binding peritrophin-a domain protein</fullName>
    </submittedName>
</protein>
<keyword evidence="2 6" id="KW-0732">Signal</keyword>
<dbReference type="Pfam" id="PF01607">
    <property type="entry name" value="CBM_14"/>
    <property type="match status" value="2"/>
</dbReference>
<feature type="domain" description="Chitin-binding type-2" evidence="7">
    <location>
        <begin position="119"/>
        <end position="179"/>
    </location>
</feature>
<dbReference type="InterPro" id="IPR002557">
    <property type="entry name" value="Chitin-bd_dom"/>
</dbReference>
<dbReference type="PANTHER" id="PTHR23301">
    <property type="entry name" value="CHITIN BINDING PERITROPHIN-A"/>
    <property type="match status" value="1"/>
</dbReference>
<evidence type="ECO:0000256" key="2">
    <source>
        <dbReference type="ARBA" id="ARBA00022729"/>
    </source>
</evidence>
<dbReference type="EMBL" id="GFTR01003222">
    <property type="protein sequence ID" value="JAW13204.1"/>
    <property type="molecule type" value="Transcribed_RNA"/>
</dbReference>
<dbReference type="InterPro" id="IPR051940">
    <property type="entry name" value="Chitin_bind-dev_reg"/>
</dbReference>
<keyword evidence="5" id="KW-0325">Glycoprotein</keyword>
<evidence type="ECO:0000313" key="8">
    <source>
        <dbReference type="EMBL" id="JAW13204.1"/>
    </source>
</evidence>
<evidence type="ECO:0000256" key="1">
    <source>
        <dbReference type="ARBA" id="ARBA00022669"/>
    </source>
</evidence>
<evidence type="ECO:0000256" key="3">
    <source>
        <dbReference type="ARBA" id="ARBA00022737"/>
    </source>
</evidence>
<dbReference type="PANTHER" id="PTHR23301:SF0">
    <property type="entry name" value="CHITIN-BINDING TYPE-2 DOMAIN-CONTAINING PROTEIN-RELATED"/>
    <property type="match status" value="1"/>
</dbReference>
<keyword evidence="4" id="KW-1015">Disulfide bond</keyword>
<keyword evidence="3" id="KW-0677">Repeat</keyword>
<reference evidence="8" key="1">
    <citation type="journal article" date="2018" name="PLoS Negl. Trop. Dis.">
        <title>An insight into the salivary gland and fat body transcriptome of Panstrongylus lignarius (Hemiptera: Heteroptera), the main vector of Chagas disease in Peru.</title>
        <authorList>
            <person name="Nevoa J.C."/>
            <person name="Mendes M.T."/>
            <person name="da Silva M.V."/>
            <person name="Soares S.C."/>
            <person name="Oliveira C.J.F."/>
            <person name="Ribeiro J.M.C."/>
        </authorList>
    </citation>
    <scope>NUCLEOTIDE SEQUENCE</scope>
</reference>
<dbReference type="SUPFAM" id="SSF57625">
    <property type="entry name" value="Invertebrate chitin-binding proteins"/>
    <property type="match status" value="2"/>
</dbReference>
<dbReference type="AlphaFoldDB" id="A0A224XQ56"/>
<feature type="chain" id="PRO_5013098601" evidence="6">
    <location>
        <begin position="21"/>
        <end position="194"/>
    </location>
</feature>
<feature type="signal peptide" evidence="6">
    <location>
        <begin position="1"/>
        <end position="20"/>
    </location>
</feature>
<evidence type="ECO:0000256" key="6">
    <source>
        <dbReference type="SAM" id="SignalP"/>
    </source>
</evidence>
<dbReference type="GO" id="GO:0005576">
    <property type="term" value="C:extracellular region"/>
    <property type="evidence" value="ECO:0007669"/>
    <property type="project" value="InterPro"/>
</dbReference>
<dbReference type="SMART" id="SM00494">
    <property type="entry name" value="ChtBD2"/>
    <property type="match status" value="2"/>
</dbReference>
<evidence type="ECO:0000259" key="7">
    <source>
        <dbReference type="PROSITE" id="PS50940"/>
    </source>
</evidence>
<dbReference type="Gene3D" id="2.170.140.10">
    <property type="entry name" value="Chitin binding domain"/>
    <property type="match status" value="2"/>
</dbReference>
<organism evidence="8">
    <name type="scientific">Panstrongylus lignarius</name>
    <dbReference type="NCBI Taxonomy" id="156445"/>
    <lineage>
        <taxon>Eukaryota</taxon>
        <taxon>Metazoa</taxon>
        <taxon>Ecdysozoa</taxon>
        <taxon>Arthropoda</taxon>
        <taxon>Hexapoda</taxon>
        <taxon>Insecta</taxon>
        <taxon>Pterygota</taxon>
        <taxon>Neoptera</taxon>
        <taxon>Paraneoptera</taxon>
        <taxon>Hemiptera</taxon>
        <taxon>Heteroptera</taxon>
        <taxon>Panheteroptera</taxon>
        <taxon>Cimicomorpha</taxon>
        <taxon>Reduviidae</taxon>
        <taxon>Triatominae</taxon>
        <taxon>Panstrongylus</taxon>
    </lineage>
</organism>
<keyword evidence="1" id="KW-0147">Chitin-binding</keyword>
<sequence>MKYNTISLLVLLLVHLEIEAKTPVKCTPHITQIKNPDDPYSFYKCAASGKPILFKCPARTRFDENLELCNWDTPAGGNGIYETEGYNYARPGSSASGHGINIVTTVDGGIHEIATNQIGIDCSMDFLYVPTKLYQNPYDCTTYYTCNMGRPILTHCPRGLFFNIEIRGCNDRVPQGCQYVDPYKPGGGPIHARV</sequence>
<proteinExistence type="predicted"/>
<dbReference type="PROSITE" id="PS50940">
    <property type="entry name" value="CHIT_BIND_II"/>
    <property type="match status" value="1"/>
</dbReference>
<dbReference type="InterPro" id="IPR036508">
    <property type="entry name" value="Chitin-bd_dom_sf"/>
</dbReference>
<name>A0A224XQ56_9HEMI</name>
<accession>A0A224XQ56</accession>
<dbReference type="GO" id="GO:0008061">
    <property type="term" value="F:chitin binding"/>
    <property type="evidence" value="ECO:0007669"/>
    <property type="project" value="UniProtKB-KW"/>
</dbReference>
<evidence type="ECO:0000256" key="5">
    <source>
        <dbReference type="ARBA" id="ARBA00023180"/>
    </source>
</evidence>